<name>A0ABV7P2C4_9PSEU</name>
<organism evidence="1 2">
    <name type="scientific">Amycolatopsis speibonae</name>
    <dbReference type="NCBI Taxonomy" id="1450224"/>
    <lineage>
        <taxon>Bacteria</taxon>
        <taxon>Bacillati</taxon>
        <taxon>Actinomycetota</taxon>
        <taxon>Actinomycetes</taxon>
        <taxon>Pseudonocardiales</taxon>
        <taxon>Pseudonocardiaceae</taxon>
        <taxon>Amycolatopsis</taxon>
    </lineage>
</organism>
<dbReference type="Proteomes" id="UP001595645">
    <property type="component" value="Unassembled WGS sequence"/>
</dbReference>
<comment type="caution">
    <text evidence="1">The sequence shown here is derived from an EMBL/GenBank/DDBJ whole genome shotgun (WGS) entry which is preliminary data.</text>
</comment>
<accession>A0ABV7P2C4</accession>
<evidence type="ECO:0000313" key="1">
    <source>
        <dbReference type="EMBL" id="MFC3452661.1"/>
    </source>
</evidence>
<keyword evidence="2" id="KW-1185">Reference proteome</keyword>
<dbReference type="InterPro" id="IPR046193">
    <property type="entry name" value="DUF6221"/>
</dbReference>
<gene>
    <name evidence="1" type="ORF">ACFOSH_24765</name>
</gene>
<dbReference type="EMBL" id="JBHRWK010000038">
    <property type="protein sequence ID" value="MFC3452661.1"/>
    <property type="molecule type" value="Genomic_DNA"/>
</dbReference>
<sequence>MKHTNDGAGSRWHPQRLLAEIAAKRSLLQGHGPEHFAVNWDMDGNPDYRIACGACGTDVDPENWPCRHVRLLTLPYDGQPNYREEWRPSVDALCIASIAALAQRPFRTSMSIP</sequence>
<protein>
    <submittedName>
        <fullName evidence="1">DUF6221 family protein</fullName>
    </submittedName>
</protein>
<proteinExistence type="predicted"/>
<reference evidence="2" key="1">
    <citation type="journal article" date="2019" name="Int. J. Syst. Evol. Microbiol.">
        <title>The Global Catalogue of Microorganisms (GCM) 10K type strain sequencing project: providing services to taxonomists for standard genome sequencing and annotation.</title>
        <authorList>
            <consortium name="The Broad Institute Genomics Platform"/>
            <consortium name="The Broad Institute Genome Sequencing Center for Infectious Disease"/>
            <person name="Wu L."/>
            <person name="Ma J."/>
        </authorList>
    </citation>
    <scope>NUCLEOTIDE SEQUENCE [LARGE SCALE GENOMIC DNA]</scope>
    <source>
        <strain evidence="2">CGMCC 4.7676</strain>
    </source>
</reference>
<dbReference type="RefSeq" id="WP_378241430.1">
    <property type="nucleotide sequence ID" value="NZ_JBHRWK010000038.1"/>
</dbReference>
<dbReference type="Pfam" id="PF19730">
    <property type="entry name" value="DUF6221"/>
    <property type="match status" value="1"/>
</dbReference>
<evidence type="ECO:0000313" key="2">
    <source>
        <dbReference type="Proteomes" id="UP001595645"/>
    </source>
</evidence>